<organism evidence="2 3">
    <name type="scientific">Pseudoduganella armeniaca</name>
    <dbReference type="NCBI Taxonomy" id="2072590"/>
    <lineage>
        <taxon>Bacteria</taxon>
        <taxon>Pseudomonadati</taxon>
        <taxon>Pseudomonadota</taxon>
        <taxon>Betaproteobacteria</taxon>
        <taxon>Burkholderiales</taxon>
        <taxon>Oxalobacteraceae</taxon>
        <taxon>Telluria group</taxon>
        <taxon>Pseudoduganella</taxon>
    </lineage>
</organism>
<proteinExistence type="predicted"/>
<dbReference type="OrthoDB" id="9790526at2"/>
<protein>
    <submittedName>
        <fullName evidence="2">General secretion pathway protein GspG</fullName>
    </submittedName>
</protein>
<dbReference type="EMBL" id="CP028324">
    <property type="protein sequence ID" value="AVR95252.1"/>
    <property type="molecule type" value="Genomic_DNA"/>
</dbReference>
<keyword evidence="1" id="KW-0812">Transmembrane</keyword>
<dbReference type="KEGG" id="masz:C9I28_05575"/>
<gene>
    <name evidence="2" type="ORF">C9I28_05575</name>
</gene>
<dbReference type="InterPro" id="IPR045584">
    <property type="entry name" value="Pilin-like"/>
</dbReference>
<dbReference type="Gene3D" id="3.30.700.10">
    <property type="entry name" value="Glycoprotein, Type 4 Pilin"/>
    <property type="match status" value="1"/>
</dbReference>
<evidence type="ECO:0000256" key="1">
    <source>
        <dbReference type="SAM" id="Phobius"/>
    </source>
</evidence>
<dbReference type="InterPro" id="IPR012902">
    <property type="entry name" value="N_methyl_site"/>
</dbReference>
<dbReference type="NCBIfam" id="TIGR02532">
    <property type="entry name" value="IV_pilin_GFxxxE"/>
    <property type="match status" value="1"/>
</dbReference>
<evidence type="ECO:0000313" key="3">
    <source>
        <dbReference type="Proteomes" id="UP000240505"/>
    </source>
</evidence>
<dbReference type="RefSeq" id="WP_107140603.1">
    <property type="nucleotide sequence ID" value="NZ_CP028324.1"/>
</dbReference>
<keyword evidence="3" id="KW-1185">Reference proteome</keyword>
<accession>A0A2R4C6S4</accession>
<keyword evidence="1" id="KW-0472">Membrane</keyword>
<dbReference type="SUPFAM" id="SSF54523">
    <property type="entry name" value="Pili subunits"/>
    <property type="match status" value="1"/>
</dbReference>
<reference evidence="2 3" key="1">
    <citation type="submission" date="2018-03" db="EMBL/GenBank/DDBJ databases">
        <title>Massilia armeniaca sp. nov., isolated from desert soil.</title>
        <authorList>
            <person name="Huang H."/>
            <person name="Ren M."/>
        </authorList>
    </citation>
    <scope>NUCLEOTIDE SEQUENCE [LARGE SCALE GENOMIC DNA]</scope>
    <source>
        <strain evidence="2 3">ZMN-3</strain>
    </source>
</reference>
<dbReference type="AlphaFoldDB" id="A0A2R4C6S4"/>
<dbReference type="PROSITE" id="PS00409">
    <property type="entry name" value="PROKAR_NTER_METHYL"/>
    <property type="match status" value="1"/>
</dbReference>
<dbReference type="Pfam" id="PF07963">
    <property type="entry name" value="N_methyl"/>
    <property type="match status" value="1"/>
</dbReference>
<feature type="transmembrane region" description="Helical" evidence="1">
    <location>
        <begin position="12"/>
        <end position="36"/>
    </location>
</feature>
<name>A0A2R4C6S4_9BURK</name>
<sequence length="163" mass="17856">MIALPAPRRARGFSLIELLAAAVILGILATVAVPVIETTMRREREQQLRVALRDIRQAIDAYKRAVDAGRIEVAADDSGYPPTLTDLVAGVPDKQAGHGRQLVFLRRIPRDPFEADRSVTAIDSWGKRSYRSTAAAPAAGDDVFDVYSKSAQKGLNGVPYREW</sequence>
<dbReference type="Proteomes" id="UP000240505">
    <property type="component" value="Chromosome"/>
</dbReference>
<evidence type="ECO:0000313" key="2">
    <source>
        <dbReference type="EMBL" id="AVR95252.1"/>
    </source>
</evidence>
<keyword evidence="1" id="KW-1133">Transmembrane helix</keyword>